<feature type="region of interest" description="Disordered" evidence="1">
    <location>
        <begin position="290"/>
        <end position="338"/>
    </location>
</feature>
<sequence>MCYQVVERYSTCQCLYYKHAVDPCAAQGQRGHNVQEKKVLVGDTCAQHPADASESKKRIREIEERLRHDEDVVRSSSNDEIGSQKKKKKKKTVPVEEERRRIRCPFYLNSPKIYGEYQACSSGMGFEDMARLRYHLKRVHTQPLRCPCCQSDMQSKAALKSHLRSGQRCEILPEPKDDRINQEQWEKIDAEGRCPSNNRTIEEKYKRIYQALFGMEVDVPSPFERSFIMPQVAGELAKAMDKVLSRTMVSDLAKIKAQIPAIIKVCLEQLAGTSESSDLGFQNGAKEKTSFARFPSPPQISHNDEPGLSSRHDANSRSTSSMEDSPPISSEESSLRTPILKEPTLGSSAYLNDDFNLNGWYAQRSDVDLLFIDDFPIEPEMLQTDYTWTDNVFRL</sequence>
<feature type="compositionally biased region" description="Low complexity" evidence="1">
    <location>
        <begin position="318"/>
        <end position="332"/>
    </location>
</feature>
<reference evidence="2" key="1">
    <citation type="journal article" date="2020" name="Stud. Mycol.">
        <title>101 Dothideomycetes genomes: a test case for predicting lifestyles and emergence of pathogens.</title>
        <authorList>
            <person name="Haridas S."/>
            <person name="Albert R."/>
            <person name="Binder M."/>
            <person name="Bloem J."/>
            <person name="Labutti K."/>
            <person name="Salamov A."/>
            <person name="Andreopoulos B."/>
            <person name="Baker S."/>
            <person name="Barry K."/>
            <person name="Bills G."/>
            <person name="Bluhm B."/>
            <person name="Cannon C."/>
            <person name="Castanera R."/>
            <person name="Culley D."/>
            <person name="Daum C."/>
            <person name="Ezra D."/>
            <person name="Gonzalez J."/>
            <person name="Henrissat B."/>
            <person name="Kuo A."/>
            <person name="Liang C."/>
            <person name="Lipzen A."/>
            <person name="Lutzoni F."/>
            <person name="Magnuson J."/>
            <person name="Mondo S."/>
            <person name="Nolan M."/>
            <person name="Ohm R."/>
            <person name="Pangilinan J."/>
            <person name="Park H.-J."/>
            <person name="Ramirez L."/>
            <person name="Alfaro M."/>
            <person name="Sun H."/>
            <person name="Tritt A."/>
            <person name="Yoshinaga Y."/>
            <person name="Zwiers L.-H."/>
            <person name="Turgeon B."/>
            <person name="Goodwin S."/>
            <person name="Spatafora J."/>
            <person name="Crous P."/>
            <person name="Grigoriev I."/>
        </authorList>
    </citation>
    <scope>NUCLEOTIDE SEQUENCE</scope>
    <source>
        <strain evidence="2">CBS 627.86</strain>
    </source>
</reference>
<proteinExistence type="predicted"/>
<evidence type="ECO:0000313" key="2">
    <source>
        <dbReference type="EMBL" id="KAF2114732.1"/>
    </source>
</evidence>
<feature type="region of interest" description="Disordered" evidence="1">
    <location>
        <begin position="69"/>
        <end position="96"/>
    </location>
</feature>
<gene>
    <name evidence="2" type="ORF">BDV96DRAFT_84156</name>
</gene>
<accession>A0A6A5Z5L7</accession>
<feature type="compositionally biased region" description="Basic and acidic residues" evidence="1">
    <location>
        <begin position="302"/>
        <end position="315"/>
    </location>
</feature>
<dbReference type="Gene3D" id="3.30.160.60">
    <property type="entry name" value="Classic Zinc Finger"/>
    <property type="match status" value="1"/>
</dbReference>
<organism evidence="2 3">
    <name type="scientific">Lophiotrema nucula</name>
    <dbReference type="NCBI Taxonomy" id="690887"/>
    <lineage>
        <taxon>Eukaryota</taxon>
        <taxon>Fungi</taxon>
        <taxon>Dikarya</taxon>
        <taxon>Ascomycota</taxon>
        <taxon>Pezizomycotina</taxon>
        <taxon>Dothideomycetes</taxon>
        <taxon>Pleosporomycetidae</taxon>
        <taxon>Pleosporales</taxon>
        <taxon>Lophiotremataceae</taxon>
        <taxon>Lophiotrema</taxon>
    </lineage>
</organism>
<dbReference type="Proteomes" id="UP000799770">
    <property type="component" value="Unassembled WGS sequence"/>
</dbReference>
<dbReference type="OrthoDB" id="3799363at2759"/>
<dbReference type="PANTHER" id="PTHR38166">
    <property type="entry name" value="C2H2-TYPE DOMAIN-CONTAINING PROTEIN-RELATED"/>
    <property type="match status" value="1"/>
</dbReference>
<name>A0A6A5Z5L7_9PLEO</name>
<evidence type="ECO:0000256" key="1">
    <source>
        <dbReference type="SAM" id="MobiDB-lite"/>
    </source>
</evidence>
<keyword evidence="3" id="KW-1185">Reference proteome</keyword>
<dbReference type="EMBL" id="ML977324">
    <property type="protein sequence ID" value="KAF2114732.1"/>
    <property type="molecule type" value="Genomic_DNA"/>
</dbReference>
<dbReference type="AlphaFoldDB" id="A0A6A5Z5L7"/>
<evidence type="ECO:0000313" key="3">
    <source>
        <dbReference type="Proteomes" id="UP000799770"/>
    </source>
</evidence>
<protein>
    <recommendedName>
        <fullName evidence="4">C2H2-type domain-containing protein</fullName>
    </recommendedName>
</protein>
<evidence type="ECO:0008006" key="4">
    <source>
        <dbReference type="Google" id="ProtNLM"/>
    </source>
</evidence>
<dbReference type="PANTHER" id="PTHR38166:SF1">
    <property type="entry name" value="C2H2-TYPE DOMAIN-CONTAINING PROTEIN"/>
    <property type="match status" value="1"/>
</dbReference>